<evidence type="ECO:0000256" key="7">
    <source>
        <dbReference type="ARBA" id="ARBA00022786"/>
    </source>
</evidence>
<keyword evidence="12" id="KW-1035">Host cytoplasm</keyword>
<evidence type="ECO:0000256" key="10">
    <source>
        <dbReference type="ARBA" id="ARBA00022844"/>
    </source>
</evidence>
<feature type="region of interest" description="Disordered" evidence="13">
    <location>
        <begin position="239"/>
        <end position="321"/>
    </location>
</feature>
<feature type="compositionally biased region" description="Low complexity" evidence="13">
    <location>
        <begin position="240"/>
        <end position="250"/>
    </location>
</feature>
<name>A0A0G2U4N5_HCMV</name>
<keyword evidence="3" id="KW-0945">Host-virus interaction</keyword>
<dbReference type="InterPro" id="IPR038765">
    <property type="entry name" value="Papain-like_cys_pep_sf"/>
</dbReference>
<keyword evidence="5" id="KW-0645">Protease</keyword>
<keyword evidence="6" id="KW-0677">Repeat</keyword>
<dbReference type="GO" id="GO:0044423">
    <property type="term" value="C:virion component"/>
    <property type="evidence" value="ECO:0007669"/>
    <property type="project" value="UniProtKB-KW"/>
</dbReference>
<evidence type="ECO:0000259" key="14">
    <source>
        <dbReference type="PROSITE" id="PS51521"/>
    </source>
</evidence>
<keyword evidence="4" id="KW-1130">Modulation of host ubiquitin pathway by virus</keyword>
<feature type="compositionally biased region" description="Basic and acidic residues" evidence="13">
    <location>
        <begin position="1194"/>
        <end position="1203"/>
    </location>
</feature>
<keyword evidence="11" id="KW-1127">Modulation of host ubiquitin pathway by viral deubiquitinase</keyword>
<feature type="compositionally biased region" description="Pro residues" evidence="13">
    <location>
        <begin position="251"/>
        <end position="268"/>
    </location>
</feature>
<evidence type="ECO:0000256" key="12">
    <source>
        <dbReference type="ARBA" id="ARBA00023200"/>
    </source>
</evidence>
<proteinExistence type="inferred from homology"/>
<evidence type="ECO:0000256" key="6">
    <source>
        <dbReference type="ARBA" id="ARBA00022737"/>
    </source>
</evidence>
<keyword evidence="10" id="KW-0946">Virion</keyword>
<evidence type="ECO:0000256" key="8">
    <source>
        <dbReference type="ARBA" id="ARBA00022801"/>
    </source>
</evidence>
<dbReference type="PROSITE" id="PS51521">
    <property type="entry name" value="HTUSP"/>
    <property type="match status" value="1"/>
</dbReference>
<dbReference type="InterPro" id="IPR006928">
    <property type="entry name" value="Herpes_teg_USP"/>
</dbReference>
<evidence type="ECO:0000256" key="11">
    <source>
        <dbReference type="ARBA" id="ARBA00022876"/>
    </source>
</evidence>
<evidence type="ECO:0000256" key="13">
    <source>
        <dbReference type="SAM" id="MobiDB-lite"/>
    </source>
</evidence>
<dbReference type="GO" id="GO:0006508">
    <property type="term" value="P:proteolysis"/>
    <property type="evidence" value="ECO:0007669"/>
    <property type="project" value="UniProtKB-KW"/>
</dbReference>
<evidence type="ECO:0000313" key="16">
    <source>
        <dbReference type="Proteomes" id="UP000153914"/>
    </source>
</evidence>
<keyword evidence="7" id="KW-0833">Ubl conjugation pathway</keyword>
<dbReference type="HAMAP" id="MF_04044">
    <property type="entry name" value="HSV_LTP"/>
    <property type="match status" value="1"/>
</dbReference>
<dbReference type="Pfam" id="PF04843">
    <property type="entry name" value="Herpes_teg_N"/>
    <property type="match status" value="1"/>
</dbReference>
<feature type="compositionally biased region" description="Low complexity" evidence="13">
    <location>
        <begin position="304"/>
        <end position="321"/>
    </location>
</feature>
<dbReference type="InterPro" id="IPR034702">
    <property type="entry name" value="HSV_LTP"/>
</dbReference>
<feature type="compositionally biased region" description="Polar residues" evidence="13">
    <location>
        <begin position="1176"/>
        <end position="1193"/>
    </location>
</feature>
<keyword evidence="8" id="KW-0378">Hydrolase</keyword>
<feature type="region of interest" description="Disordered" evidence="13">
    <location>
        <begin position="1176"/>
        <end position="1217"/>
    </location>
</feature>
<evidence type="ECO:0000256" key="3">
    <source>
        <dbReference type="ARBA" id="ARBA00022581"/>
    </source>
</evidence>
<evidence type="ECO:0000313" key="15">
    <source>
        <dbReference type="EMBL" id="AKI18300.1"/>
    </source>
</evidence>
<keyword evidence="9" id="KW-0788">Thiol protease</keyword>
<keyword evidence="1" id="KW-1048">Host nucleus</keyword>
<reference evidence="15 16" key="1">
    <citation type="journal article" date="2015" name="J. Virol.">
        <title>High-throughput analysis of human cytomegalovirus genome diversity highlights the widespread occurrence of gene-disrupting mutations and pervasive recombination.</title>
        <authorList>
            <person name="Sijmons S."/>
            <person name="Thys K."/>
            <person name="Mbong Ngwese M."/>
            <person name="Van Damme E."/>
            <person name="Dvorak J."/>
            <person name="Van Loock M."/>
            <person name="Li G."/>
            <person name="Tachezy R."/>
            <person name="Busson L."/>
            <person name="Aerssens J."/>
            <person name="Van Ranst M."/>
            <person name="Maes P."/>
        </authorList>
    </citation>
    <scope>NUCLEOTIDE SEQUENCE [LARGE SCALE GENOMIC DNA]</scope>
    <source>
        <strain evidence="15">BE/23/2010</strain>
    </source>
</reference>
<organism evidence="15 16">
    <name type="scientific">Human cytomegalovirus</name>
    <name type="common">HHV-5</name>
    <name type="synonym">Human herpesvirus 5</name>
    <dbReference type="NCBI Taxonomy" id="10359"/>
    <lineage>
        <taxon>Viruses</taxon>
        <taxon>Duplodnaviria</taxon>
        <taxon>Heunggongvirae</taxon>
        <taxon>Peploviricota</taxon>
        <taxon>Herviviricetes</taxon>
        <taxon>Herpesvirales</taxon>
        <taxon>Orthoherpesviridae</taxon>
        <taxon>Betaherpesvirinae</taxon>
        <taxon>Cytomegalovirus</taxon>
        <taxon>Cytomegalovirus humanbeta5</taxon>
    </lineage>
</organism>
<protein>
    <submittedName>
        <fullName evidence="15">Large tegument protein</fullName>
    </submittedName>
</protein>
<organismHost>
    <name type="scientific">Homo sapiens</name>
    <name type="common">Human</name>
    <dbReference type="NCBI Taxonomy" id="9606"/>
</organismHost>
<evidence type="ECO:0000256" key="9">
    <source>
        <dbReference type="ARBA" id="ARBA00022807"/>
    </source>
</evidence>
<dbReference type="EMBL" id="KP745697">
    <property type="protein sequence ID" value="AKI18300.1"/>
    <property type="molecule type" value="Genomic_DNA"/>
</dbReference>
<dbReference type="Gene3D" id="3.90.70.120">
    <property type="match status" value="1"/>
</dbReference>
<dbReference type="GO" id="GO:0039648">
    <property type="term" value="P:symbiont-mediated perturbation of host ubiquitin-like protein modification"/>
    <property type="evidence" value="ECO:0007669"/>
    <property type="project" value="UniProtKB-KW"/>
</dbReference>
<evidence type="ECO:0000256" key="2">
    <source>
        <dbReference type="ARBA" id="ARBA00022580"/>
    </source>
</evidence>
<accession>A0A0G2U4N5</accession>
<dbReference type="SUPFAM" id="SSF54001">
    <property type="entry name" value="Cysteine proteinases"/>
    <property type="match status" value="1"/>
</dbReference>
<feature type="domain" description="Peptidase C76" evidence="14">
    <location>
        <begin position="4"/>
        <end position="226"/>
    </location>
</feature>
<evidence type="ECO:0000256" key="1">
    <source>
        <dbReference type="ARBA" id="ARBA00022562"/>
    </source>
</evidence>
<sequence length="2246" mass="253715">MKVTQASCHQGDIARFGARAGNQCVCNGIMFLHALHLGGTSAVLQTEALDAIMEEGARLDARLERELQKKLPAGGRLPVYRLGDEVPRRLESRFGRTVHALSRPFNGTTETCDLDGYMCPGIFDFLRYAHAKPRPTYVLVTVNSLARAVVFTEDHMLVFDPHSSAECHNAAVYHCEGLHQVLMVLTGFGVQLSPAFYYEALFLYMLDVATVPEAEIAARLVSTYRDRDIDLTGVVRESADTAATTTTAAPSLPPLPDPIVDPGCPPGVAPSIPVYDPSSSPKKTPEKRRKDLSGSKHGGKKKPPSTTSKTLATASSSSSSSSSAIAAASSSSAVPPSYSCGEGALPALGRYQQLVDEVEQELKALTLPPLPANTSAWTLHAAGTESGANAATATAPSFDEAFLTDRLQQLIIHAVNQRSCLRRPCGPQSAAQQAVRAYLGLSKKLDAFLLNWLHHGLDLRRMHDYLSHKTTKGTYSTLDRALLEKMQVVFDPYGRQHGPALIAWVEEMLRYVESKPTNELSQRLQRFVTKRPMPVSDSFVCLRPVDFQRLTQVIEQRRRVLQRQREEYHGVYEHLAGLITSIDIHDLDASDLNRREILKALQPLDDNAKQELFRLGNAKMLELQMDLDRLSTQLLTRVHNHILNGFLPVEDLKQIERVVEQVLRLFYDLRDLKLCDGSYEEGFVVIREQLSYLMTGTVRDNVPLLQEILQLRHAYQQATQQNEGRLTQIHDLLHVIETLVRDPGSRGSALTLALVQEQLAQLEALGGLQLPEVQQRLQNAQLALSRLYEEEEETQRFLDGLSYDDPPTEQTIKRHPQLREMLRRDEQTRLRLINAVLSMFHTLVMRLARDESPRPTFFDAVSLLLQQLPPDSHEREDLRAANATYAQMVKKLEQIEKAGTGASEKRFQALRELVYFFRNHEYFFQHMVGRLGVGPQVTELYERYQHEMEEQHLERLEREWQEEAGKLTVTSVEDVQRVLARAPSHRVMHQMQQTLTTKMQDFLDKEKRKQEEQQRQLLDGYQKKVQQDLQRVVDAVKGEMLSTIPHQPLEATLELLLGLDQRAQPLLDKFNQDLLSALQQLSKKLDGRINECLHGVLTGDVERRCHPHREAAMQTQASLNHLDQILGPQLLIHETQQALQHAVHQAQFIEKCQQGDPTTAITGSEFEGDFARYRSSQQKMEGQLQETRQQMTETSERLDRSLRQDPGNSSVTRVPEKPFKGQELAGRITPPPADFQRPVFKTLLDQQADAARKALSDEADLLNQKVQTQLRQRDEQLSTAQNLWTDLVTRHKMSGGLDVTTPDAKALMEKPLETLRELLGKATQQLPYLSAERTVRWMLAFLEEALAQITADPTHPHHGSRTHYRNLQQQAVESAVTLAHQIEQNAACENFIAQHQEATANGASTPRVDMVQAVEAIWQRLEPGRVAGGAARHQKVQELLQRLGQTLGDLELQETLATEYFALLHGIQTFSYGLDFRSQLEKIRDLRTRFAELAKRRGTRLSNEGALPNPRKPQATTSLGAFTRGLNALERHVQLGHQYLLNKLNGSSLVYRLEDIPSVLPPTHETDPALIMRDRLRRLCFARHHDTFLEVVDVFGMRQIVTQAGEPIHLVTDYGNVAFKYLALRDDGRPLAWRRRCSGGGLKNVVTTRYKAITVAVAVCQTLRTFWPQISQYDLRPYLTQHQSHTHPAETHTLHNLKLFCYLVSTAWHQRIDTQQELTAADRVGSGEGGDVGEQRPGRGTVLRLSLQEFCVLIAALYPEYIYTVLKYPVQMSLPSLTAHLHQDVIHAVVNNTHKMPPDHLPEQVKAFCITPTQWPAMQLNKLFWENKLVQQLCQVGPQKSTPPLGKLWLYAMATLVFPQDMLQCLWLELKPQYAETYASVSELVQTLFQIFTQQCEMVTEGYTQPQLSTGEPVLQMIRVRRQDTTTTDTNTTTEPGLLDVFIQTETALDYALGSWLFGIPVCLGVHVADLLKGQRVLVARHLEYTSRDRDFLRIQRSRDLNLSQLLQDTWTETPLEHCWLQAQIRRLRDYLRFPTRLEFIPLVIYNAQDHTVVRVLRPPSTFEQNHSRLVLDEAFPTFPLYDQDDDNLSADNVAASGAAPTPPVPFNRVPVNIQFLRENPPPIARVQQPPRRHRHRAAAAADDDGQIDHVQDDTSRTADSALVSTAFGGSVFQENRLGETPLCRDELVAVAPGAASTSFASPPITVLTQNVLSALEILRLVRLDLRQLAQSVQDTIQHMRFLYLL</sequence>
<gene>
    <name evidence="15" type="primary">UL48</name>
</gene>
<dbReference type="GO" id="GO:0004843">
    <property type="term" value="F:cysteine-type deubiquitinase activity"/>
    <property type="evidence" value="ECO:0007669"/>
    <property type="project" value="InterPro"/>
</dbReference>
<evidence type="ECO:0000256" key="4">
    <source>
        <dbReference type="ARBA" id="ARBA00022662"/>
    </source>
</evidence>
<dbReference type="Proteomes" id="UP000153914">
    <property type="component" value="Segment"/>
</dbReference>
<evidence type="ECO:0000256" key="5">
    <source>
        <dbReference type="ARBA" id="ARBA00022670"/>
    </source>
</evidence>
<keyword evidence="2" id="KW-0920">Virion tegument</keyword>